<protein>
    <recommendedName>
        <fullName evidence="7">Sugar phosphate transporter domain-containing protein</fullName>
    </recommendedName>
</protein>
<keyword evidence="4 6" id="KW-0472">Membrane</keyword>
<dbReference type="InterPro" id="IPR050186">
    <property type="entry name" value="TPT_transporter"/>
</dbReference>
<feature type="region of interest" description="Disordered" evidence="5">
    <location>
        <begin position="1"/>
        <end position="69"/>
    </location>
</feature>
<feature type="transmembrane region" description="Helical" evidence="6">
    <location>
        <begin position="199"/>
        <end position="216"/>
    </location>
</feature>
<dbReference type="KEGG" id="dpp:DICPUDRAFT_99209"/>
<dbReference type="AlphaFoldDB" id="F0ZX74"/>
<dbReference type="GeneID" id="10505772"/>
<feature type="transmembrane region" description="Helical" evidence="6">
    <location>
        <begin position="169"/>
        <end position="187"/>
    </location>
</feature>
<dbReference type="GO" id="GO:0055085">
    <property type="term" value="P:transmembrane transport"/>
    <property type="evidence" value="ECO:0000318"/>
    <property type="project" value="GO_Central"/>
</dbReference>
<evidence type="ECO:0000313" key="9">
    <source>
        <dbReference type="Proteomes" id="UP000001064"/>
    </source>
</evidence>
<feature type="transmembrane region" description="Helical" evidence="6">
    <location>
        <begin position="223"/>
        <end position="240"/>
    </location>
</feature>
<sequence length="471" mass="52996">MHRINHDYSVVDEEVGGGSGNNNINSNSNSNNNNNNNTNDDPVSPLIENISNSSINNSNNNNGSNSSMGEKKVKLNINETNNQNNSNNIIEKKKSHLIISTIWVIVWITLNMGLFFGNKYLDNYLQPNFQYPVLIILTGTFATFLGSFTAVFIFKISEFPVEALKQHKLLLFLVSVFQAFTYVLENYSIAGLSISLNQIIKSTGPVFIILIGYILYRETYSIQIILSTLILILGVSLSVYHNPDFKITPSLYALGSIIFAAVQTLLIAKLLKDPKLNTLSIVVTTSFPSAITCLILFFITGEYKELHSYTGSATEPTIIVILLAIAACFYNLSHFYIVEYTSALYYVIIGNIKVILLIIVSFFVFKTNTEFTTVNIIGMVITIIGFLIYNYFKYYEKLGKKPPVFKVFSSLSPKFKYSQIEDLSKPSARKEDIFSIKSSGENYDIDDDDDEDNNFLNNNNYNFKNNSDDTL</sequence>
<dbReference type="GO" id="GO:0005794">
    <property type="term" value="C:Golgi apparatus"/>
    <property type="evidence" value="ECO:0000318"/>
    <property type="project" value="GO_Central"/>
</dbReference>
<dbReference type="SUPFAM" id="SSF103481">
    <property type="entry name" value="Multidrug resistance efflux transporter EmrE"/>
    <property type="match status" value="1"/>
</dbReference>
<dbReference type="VEuPathDB" id="AmoebaDB:DICPUDRAFT_99209"/>
<reference evidence="9" key="1">
    <citation type="journal article" date="2011" name="Genome Biol.">
        <title>Comparative genomics of the social amoebae Dictyostelium discoideum and Dictyostelium purpureum.</title>
        <authorList>
            <consortium name="US DOE Joint Genome Institute (JGI-PGF)"/>
            <person name="Sucgang R."/>
            <person name="Kuo A."/>
            <person name="Tian X."/>
            <person name="Salerno W."/>
            <person name="Parikh A."/>
            <person name="Feasley C.L."/>
            <person name="Dalin E."/>
            <person name="Tu H."/>
            <person name="Huang E."/>
            <person name="Barry K."/>
            <person name="Lindquist E."/>
            <person name="Shapiro H."/>
            <person name="Bruce D."/>
            <person name="Schmutz J."/>
            <person name="Salamov A."/>
            <person name="Fey P."/>
            <person name="Gaudet P."/>
            <person name="Anjard C."/>
            <person name="Babu M.M."/>
            <person name="Basu S."/>
            <person name="Bushmanova Y."/>
            <person name="van der Wel H."/>
            <person name="Katoh-Kurasawa M."/>
            <person name="Dinh C."/>
            <person name="Coutinho P.M."/>
            <person name="Saito T."/>
            <person name="Elias M."/>
            <person name="Schaap P."/>
            <person name="Kay R.R."/>
            <person name="Henrissat B."/>
            <person name="Eichinger L."/>
            <person name="Rivero F."/>
            <person name="Putnam N.H."/>
            <person name="West C.M."/>
            <person name="Loomis W.F."/>
            <person name="Chisholm R.L."/>
            <person name="Shaulsky G."/>
            <person name="Strassmann J.E."/>
            <person name="Queller D.C."/>
            <person name="Kuspa A."/>
            <person name="Grigoriev I.V."/>
        </authorList>
    </citation>
    <scope>NUCLEOTIDE SEQUENCE [LARGE SCALE GENOMIC DNA]</scope>
    <source>
        <strain evidence="9">QSDP1</strain>
    </source>
</reference>
<dbReference type="OrthoDB" id="10261634at2759"/>
<feature type="transmembrane region" description="Helical" evidence="6">
    <location>
        <begin position="252"/>
        <end position="271"/>
    </location>
</feature>
<feature type="transmembrane region" description="Helical" evidence="6">
    <location>
        <begin position="344"/>
        <end position="365"/>
    </location>
</feature>
<dbReference type="EMBL" id="GL871253">
    <property type="protein sequence ID" value="EGC31447.1"/>
    <property type="molecule type" value="Genomic_DNA"/>
</dbReference>
<evidence type="ECO:0000259" key="7">
    <source>
        <dbReference type="Pfam" id="PF03151"/>
    </source>
</evidence>
<comment type="subcellular location">
    <subcellularLocation>
        <location evidence="1">Membrane</location>
        <topology evidence="1">Multi-pass membrane protein</topology>
    </subcellularLocation>
</comment>
<feature type="compositionally biased region" description="Low complexity" evidence="5">
    <location>
        <begin position="49"/>
        <end position="67"/>
    </location>
</feature>
<keyword evidence="2 6" id="KW-0812">Transmembrane</keyword>
<evidence type="ECO:0000256" key="2">
    <source>
        <dbReference type="ARBA" id="ARBA00022692"/>
    </source>
</evidence>
<dbReference type="OMA" id="FIYATIS"/>
<keyword evidence="9" id="KW-1185">Reference proteome</keyword>
<dbReference type="InterPro" id="IPR037185">
    <property type="entry name" value="EmrE-like"/>
</dbReference>
<feature type="compositionally biased region" description="Low complexity" evidence="5">
    <location>
        <begin position="21"/>
        <end position="39"/>
    </location>
</feature>
<evidence type="ECO:0000313" key="8">
    <source>
        <dbReference type="EMBL" id="EGC31447.1"/>
    </source>
</evidence>
<dbReference type="RefSeq" id="XP_003292016.1">
    <property type="nucleotide sequence ID" value="XM_003291968.1"/>
</dbReference>
<dbReference type="GO" id="GO:0015297">
    <property type="term" value="F:antiporter activity"/>
    <property type="evidence" value="ECO:0000318"/>
    <property type="project" value="GO_Central"/>
</dbReference>
<feature type="transmembrane region" description="Helical" evidence="6">
    <location>
        <begin position="278"/>
        <end position="298"/>
    </location>
</feature>
<feature type="domain" description="Sugar phosphate transporter" evidence="7">
    <location>
        <begin position="102"/>
        <end position="390"/>
    </location>
</feature>
<feature type="transmembrane region" description="Helical" evidence="6">
    <location>
        <begin position="318"/>
        <end position="337"/>
    </location>
</feature>
<feature type="transmembrane region" description="Helical" evidence="6">
    <location>
        <begin position="129"/>
        <end position="157"/>
    </location>
</feature>
<feature type="transmembrane region" description="Helical" evidence="6">
    <location>
        <begin position="97"/>
        <end position="117"/>
    </location>
</feature>
<dbReference type="PANTHER" id="PTHR11132">
    <property type="entry name" value="SOLUTE CARRIER FAMILY 35"/>
    <property type="match status" value="1"/>
</dbReference>
<dbReference type="InParanoid" id="F0ZX74"/>
<dbReference type="eggNOG" id="KOG1441">
    <property type="taxonomic scope" value="Eukaryota"/>
</dbReference>
<organism evidence="8 9">
    <name type="scientific">Dictyostelium purpureum</name>
    <name type="common">Slime mold</name>
    <dbReference type="NCBI Taxonomy" id="5786"/>
    <lineage>
        <taxon>Eukaryota</taxon>
        <taxon>Amoebozoa</taxon>
        <taxon>Evosea</taxon>
        <taxon>Eumycetozoa</taxon>
        <taxon>Dictyostelia</taxon>
        <taxon>Dictyosteliales</taxon>
        <taxon>Dictyosteliaceae</taxon>
        <taxon>Dictyostelium</taxon>
    </lineage>
</organism>
<dbReference type="Proteomes" id="UP000001064">
    <property type="component" value="Unassembled WGS sequence"/>
</dbReference>
<gene>
    <name evidence="8" type="ORF">DICPUDRAFT_99209</name>
</gene>
<feature type="transmembrane region" description="Helical" evidence="6">
    <location>
        <begin position="371"/>
        <end position="392"/>
    </location>
</feature>
<evidence type="ECO:0000256" key="5">
    <source>
        <dbReference type="SAM" id="MobiDB-lite"/>
    </source>
</evidence>
<accession>F0ZX74</accession>
<evidence type="ECO:0000256" key="3">
    <source>
        <dbReference type="ARBA" id="ARBA00022989"/>
    </source>
</evidence>
<evidence type="ECO:0000256" key="6">
    <source>
        <dbReference type="SAM" id="Phobius"/>
    </source>
</evidence>
<dbReference type="Pfam" id="PF03151">
    <property type="entry name" value="TPT"/>
    <property type="match status" value="1"/>
</dbReference>
<name>F0ZX74_DICPU</name>
<dbReference type="InterPro" id="IPR004853">
    <property type="entry name" value="Sugar_P_trans_dom"/>
</dbReference>
<dbReference type="GO" id="GO:0016020">
    <property type="term" value="C:membrane"/>
    <property type="evidence" value="ECO:0007669"/>
    <property type="project" value="UniProtKB-SubCell"/>
</dbReference>
<proteinExistence type="predicted"/>
<keyword evidence="3 6" id="KW-1133">Transmembrane helix</keyword>
<evidence type="ECO:0000256" key="1">
    <source>
        <dbReference type="ARBA" id="ARBA00004141"/>
    </source>
</evidence>
<evidence type="ECO:0000256" key="4">
    <source>
        <dbReference type="ARBA" id="ARBA00023136"/>
    </source>
</evidence>